<comment type="caution">
    <text evidence="1">The sequence shown here is derived from an EMBL/GenBank/DDBJ whole genome shotgun (WGS) entry which is preliminary data.</text>
</comment>
<evidence type="ECO:0008006" key="3">
    <source>
        <dbReference type="Google" id="ProtNLM"/>
    </source>
</evidence>
<organism evidence="1 2">
    <name type="scientific">Streblomastix strix</name>
    <dbReference type="NCBI Taxonomy" id="222440"/>
    <lineage>
        <taxon>Eukaryota</taxon>
        <taxon>Metamonada</taxon>
        <taxon>Preaxostyla</taxon>
        <taxon>Oxymonadida</taxon>
        <taxon>Streblomastigidae</taxon>
        <taxon>Streblomastix</taxon>
    </lineage>
</organism>
<sequence>MRQTESFPTGQVNGEHILLDSRCWQDTSRGTIDSLIPLLEQNLLTIEQRRAIAATLVMVFTVARLAELHRAILLSTSEDEYIIQTTILKSPQRIAEFKLCKVPVERICPLRWFKSWFGDREPNIPNKAQELWRISYAEKYIQADDLSKAI</sequence>
<dbReference type="Proteomes" id="UP000324800">
    <property type="component" value="Unassembled WGS sequence"/>
</dbReference>
<accession>A0A5J4UI11</accession>
<reference evidence="1 2" key="1">
    <citation type="submission" date="2019-03" db="EMBL/GenBank/DDBJ databases">
        <title>Single cell metagenomics reveals metabolic interactions within the superorganism composed of flagellate Streblomastix strix and complex community of Bacteroidetes bacteria on its surface.</title>
        <authorList>
            <person name="Treitli S.C."/>
            <person name="Kolisko M."/>
            <person name="Husnik F."/>
            <person name="Keeling P."/>
            <person name="Hampl V."/>
        </authorList>
    </citation>
    <scope>NUCLEOTIDE SEQUENCE [LARGE SCALE GENOMIC DNA]</scope>
    <source>
        <strain evidence="1">ST1C</strain>
    </source>
</reference>
<evidence type="ECO:0000313" key="1">
    <source>
        <dbReference type="EMBL" id="KAA6369205.1"/>
    </source>
</evidence>
<gene>
    <name evidence="1" type="ORF">EZS28_035267</name>
</gene>
<protein>
    <recommendedName>
        <fullName evidence="3">Tyr recombinase domain-containing protein</fullName>
    </recommendedName>
</protein>
<name>A0A5J4UI11_9EUKA</name>
<dbReference type="AlphaFoldDB" id="A0A5J4UI11"/>
<evidence type="ECO:0000313" key="2">
    <source>
        <dbReference type="Proteomes" id="UP000324800"/>
    </source>
</evidence>
<dbReference type="EMBL" id="SNRW01016593">
    <property type="protein sequence ID" value="KAA6369205.1"/>
    <property type="molecule type" value="Genomic_DNA"/>
</dbReference>
<proteinExistence type="predicted"/>